<evidence type="ECO:0000313" key="3">
    <source>
        <dbReference type="Proteomes" id="UP000275078"/>
    </source>
</evidence>
<protein>
    <submittedName>
        <fullName evidence="2">Uncharacterized protein</fullName>
    </submittedName>
</protein>
<gene>
    <name evidence="2" type="ORF">BJ508DRAFT_334221</name>
</gene>
<evidence type="ECO:0000313" key="2">
    <source>
        <dbReference type="EMBL" id="RPA73259.1"/>
    </source>
</evidence>
<sequence length="273" mass="31177">MAKDSDDADNLEKLDGTNYRQCTKVWKLYFQSKGLYKYLDPGTPRPTIEINPLAALEVPPPVEDDEENPQALVRDGVNGAAAPVETAAERAAKLIRNAKRAGLRRDRQAIIDARAANQYPTPVQIAAIETWDKDTAKIMVVLYSNIKKSLRGDFESCLTPAEIWSKMQLIYGQTSLQNKLSQKKILESLQFHEGDDANKFFSRMVESEEENTKKAHYASSKKGSKRKDYDKQSKPSKHVKPNNKDWFCYRCHEKEHRAFECKNKRMTDSDDES</sequence>
<accession>A0A3N4HGT6</accession>
<proteinExistence type="predicted"/>
<organism evidence="2 3">
    <name type="scientific">Ascobolus immersus RN42</name>
    <dbReference type="NCBI Taxonomy" id="1160509"/>
    <lineage>
        <taxon>Eukaryota</taxon>
        <taxon>Fungi</taxon>
        <taxon>Dikarya</taxon>
        <taxon>Ascomycota</taxon>
        <taxon>Pezizomycotina</taxon>
        <taxon>Pezizomycetes</taxon>
        <taxon>Pezizales</taxon>
        <taxon>Ascobolaceae</taxon>
        <taxon>Ascobolus</taxon>
    </lineage>
</organism>
<keyword evidence="3" id="KW-1185">Reference proteome</keyword>
<evidence type="ECO:0000256" key="1">
    <source>
        <dbReference type="SAM" id="MobiDB-lite"/>
    </source>
</evidence>
<name>A0A3N4HGT6_ASCIM</name>
<dbReference type="AlphaFoldDB" id="A0A3N4HGT6"/>
<dbReference type="Pfam" id="PF14223">
    <property type="entry name" value="Retrotran_gag_2"/>
    <property type="match status" value="1"/>
</dbReference>
<feature type="region of interest" description="Disordered" evidence="1">
    <location>
        <begin position="211"/>
        <end position="243"/>
    </location>
</feature>
<dbReference type="Proteomes" id="UP000275078">
    <property type="component" value="Unassembled WGS sequence"/>
</dbReference>
<reference evidence="2 3" key="1">
    <citation type="journal article" date="2018" name="Nat. Ecol. Evol.">
        <title>Pezizomycetes genomes reveal the molecular basis of ectomycorrhizal truffle lifestyle.</title>
        <authorList>
            <person name="Murat C."/>
            <person name="Payen T."/>
            <person name="Noel B."/>
            <person name="Kuo A."/>
            <person name="Morin E."/>
            <person name="Chen J."/>
            <person name="Kohler A."/>
            <person name="Krizsan K."/>
            <person name="Balestrini R."/>
            <person name="Da Silva C."/>
            <person name="Montanini B."/>
            <person name="Hainaut M."/>
            <person name="Levati E."/>
            <person name="Barry K.W."/>
            <person name="Belfiori B."/>
            <person name="Cichocki N."/>
            <person name="Clum A."/>
            <person name="Dockter R.B."/>
            <person name="Fauchery L."/>
            <person name="Guy J."/>
            <person name="Iotti M."/>
            <person name="Le Tacon F."/>
            <person name="Lindquist E.A."/>
            <person name="Lipzen A."/>
            <person name="Malagnac F."/>
            <person name="Mello A."/>
            <person name="Molinier V."/>
            <person name="Miyauchi S."/>
            <person name="Poulain J."/>
            <person name="Riccioni C."/>
            <person name="Rubini A."/>
            <person name="Sitrit Y."/>
            <person name="Splivallo R."/>
            <person name="Traeger S."/>
            <person name="Wang M."/>
            <person name="Zifcakova L."/>
            <person name="Wipf D."/>
            <person name="Zambonelli A."/>
            <person name="Paolocci F."/>
            <person name="Nowrousian M."/>
            <person name="Ottonello S."/>
            <person name="Baldrian P."/>
            <person name="Spatafora J.W."/>
            <person name="Henrissat B."/>
            <person name="Nagy L.G."/>
            <person name="Aury J.M."/>
            <person name="Wincker P."/>
            <person name="Grigoriev I.V."/>
            <person name="Bonfante P."/>
            <person name="Martin F.M."/>
        </authorList>
    </citation>
    <scope>NUCLEOTIDE SEQUENCE [LARGE SCALE GENOMIC DNA]</scope>
    <source>
        <strain evidence="2 3">RN42</strain>
    </source>
</reference>
<dbReference type="EMBL" id="ML119827">
    <property type="protein sequence ID" value="RPA73259.1"/>
    <property type="molecule type" value="Genomic_DNA"/>
</dbReference>